<feature type="compositionally biased region" description="Basic and acidic residues" evidence="1">
    <location>
        <begin position="1"/>
        <end position="21"/>
    </location>
</feature>
<sequence>MTIVEREGEYHTPFVRKDDLYKPNPVSTIGERNEGDGCGGLSPGPPPGGGTPSRPLEREMEEMVATEGSGGGNSSIEGIGIPDLARRLRESSEKGRVLSPKWRVVSGPPSRRRNTTESLALRGHEASQPPDSLDVDKNIIGNFLISTYSRE</sequence>
<feature type="compositionally biased region" description="Basic and acidic residues" evidence="1">
    <location>
        <begin position="84"/>
        <end position="96"/>
    </location>
</feature>
<organism evidence="2 3">
    <name type="scientific">Acorus calamus</name>
    <name type="common">Sweet flag</name>
    <dbReference type="NCBI Taxonomy" id="4465"/>
    <lineage>
        <taxon>Eukaryota</taxon>
        <taxon>Viridiplantae</taxon>
        <taxon>Streptophyta</taxon>
        <taxon>Embryophyta</taxon>
        <taxon>Tracheophyta</taxon>
        <taxon>Spermatophyta</taxon>
        <taxon>Magnoliopsida</taxon>
        <taxon>Liliopsida</taxon>
        <taxon>Acoraceae</taxon>
        <taxon>Acorus</taxon>
    </lineage>
</organism>
<accession>A0AAV9F6C1</accession>
<gene>
    <name evidence="2" type="ORF">QJS10_CPA03g00431</name>
</gene>
<protein>
    <submittedName>
        <fullName evidence="2">Uncharacterized protein</fullName>
    </submittedName>
</protein>
<name>A0AAV9F6C1_ACOCL</name>
<comment type="caution">
    <text evidence="2">The sequence shown here is derived from an EMBL/GenBank/DDBJ whole genome shotgun (WGS) entry which is preliminary data.</text>
</comment>
<dbReference type="EMBL" id="JAUJYO010000003">
    <property type="protein sequence ID" value="KAK1321486.1"/>
    <property type="molecule type" value="Genomic_DNA"/>
</dbReference>
<dbReference type="Proteomes" id="UP001180020">
    <property type="component" value="Unassembled WGS sequence"/>
</dbReference>
<keyword evidence="3" id="KW-1185">Reference proteome</keyword>
<evidence type="ECO:0000313" key="2">
    <source>
        <dbReference type="EMBL" id="KAK1321486.1"/>
    </source>
</evidence>
<feature type="region of interest" description="Disordered" evidence="1">
    <location>
        <begin position="1"/>
        <end position="134"/>
    </location>
</feature>
<reference evidence="2" key="2">
    <citation type="submission" date="2023-06" db="EMBL/GenBank/DDBJ databases">
        <authorList>
            <person name="Ma L."/>
            <person name="Liu K.-W."/>
            <person name="Li Z."/>
            <person name="Hsiao Y.-Y."/>
            <person name="Qi Y."/>
            <person name="Fu T."/>
            <person name="Tang G."/>
            <person name="Zhang D."/>
            <person name="Sun W.-H."/>
            <person name="Liu D.-K."/>
            <person name="Li Y."/>
            <person name="Chen G.-Z."/>
            <person name="Liu X.-D."/>
            <person name="Liao X.-Y."/>
            <person name="Jiang Y.-T."/>
            <person name="Yu X."/>
            <person name="Hao Y."/>
            <person name="Huang J."/>
            <person name="Zhao X.-W."/>
            <person name="Ke S."/>
            <person name="Chen Y.-Y."/>
            <person name="Wu W.-L."/>
            <person name="Hsu J.-L."/>
            <person name="Lin Y.-F."/>
            <person name="Huang M.-D."/>
            <person name="Li C.-Y."/>
            <person name="Huang L."/>
            <person name="Wang Z.-W."/>
            <person name="Zhao X."/>
            <person name="Zhong W.-Y."/>
            <person name="Peng D.-H."/>
            <person name="Ahmad S."/>
            <person name="Lan S."/>
            <person name="Zhang J.-S."/>
            <person name="Tsai W.-C."/>
            <person name="Van De Peer Y."/>
            <person name="Liu Z.-J."/>
        </authorList>
    </citation>
    <scope>NUCLEOTIDE SEQUENCE</scope>
    <source>
        <strain evidence="2">CP</strain>
        <tissue evidence="2">Leaves</tissue>
    </source>
</reference>
<reference evidence="2" key="1">
    <citation type="journal article" date="2023" name="Nat. Commun.">
        <title>Diploid and tetraploid genomes of Acorus and the evolution of monocots.</title>
        <authorList>
            <person name="Ma L."/>
            <person name="Liu K.W."/>
            <person name="Li Z."/>
            <person name="Hsiao Y.Y."/>
            <person name="Qi Y."/>
            <person name="Fu T."/>
            <person name="Tang G.D."/>
            <person name="Zhang D."/>
            <person name="Sun W.H."/>
            <person name="Liu D.K."/>
            <person name="Li Y."/>
            <person name="Chen G.Z."/>
            <person name="Liu X.D."/>
            <person name="Liao X.Y."/>
            <person name="Jiang Y.T."/>
            <person name="Yu X."/>
            <person name="Hao Y."/>
            <person name="Huang J."/>
            <person name="Zhao X.W."/>
            <person name="Ke S."/>
            <person name="Chen Y.Y."/>
            <person name="Wu W.L."/>
            <person name="Hsu J.L."/>
            <person name="Lin Y.F."/>
            <person name="Huang M.D."/>
            <person name="Li C.Y."/>
            <person name="Huang L."/>
            <person name="Wang Z.W."/>
            <person name="Zhao X."/>
            <person name="Zhong W.Y."/>
            <person name="Peng D.H."/>
            <person name="Ahmad S."/>
            <person name="Lan S."/>
            <person name="Zhang J.S."/>
            <person name="Tsai W.C."/>
            <person name="Van de Peer Y."/>
            <person name="Liu Z.J."/>
        </authorList>
    </citation>
    <scope>NUCLEOTIDE SEQUENCE</scope>
    <source>
        <strain evidence="2">CP</strain>
    </source>
</reference>
<evidence type="ECO:0000313" key="3">
    <source>
        <dbReference type="Proteomes" id="UP001180020"/>
    </source>
</evidence>
<evidence type="ECO:0000256" key="1">
    <source>
        <dbReference type="SAM" id="MobiDB-lite"/>
    </source>
</evidence>
<proteinExistence type="predicted"/>
<dbReference type="AlphaFoldDB" id="A0AAV9F6C1"/>